<dbReference type="SMART" id="SM00387">
    <property type="entry name" value="HATPase_c"/>
    <property type="match status" value="1"/>
</dbReference>
<evidence type="ECO:0000256" key="1">
    <source>
        <dbReference type="ARBA" id="ARBA00000185"/>
    </source>
</evidence>
<dbReference type="Gene3D" id="3.30.230.10">
    <property type="match status" value="1"/>
</dbReference>
<dbReference type="InterPro" id="IPR013759">
    <property type="entry name" value="Topo_IIA_B_C"/>
</dbReference>
<evidence type="ECO:0000256" key="2">
    <source>
        <dbReference type="ARBA" id="ARBA00001946"/>
    </source>
</evidence>
<gene>
    <name evidence="8" type="ORF">MQE36_13585</name>
</gene>
<sequence length="619" mass="70751">MTDTTQYTEDNIRSLDWKEHIRMRPGMYIGKLGDGSSADDGIYILLKEVLDNSIDEFVMGAGKTIEISVQNEKVIVRDYGRGIPLGKVVDVVSKMNTGGKYDTRAFKKSVGLNGVGTKAVNALSNYFRVESTRDGKSRSAEFERGELTNEEELAETSRRRGTKITFIPDETIFRHYKFRNEYIEKMLRNYVYLNPGLTIVFNGEKYYSENGLKDLLQDNTNDADILYPIIHLKGDDIEVALTHSKTQYSEEYHSFVNGQNTTQGGTHLAAFREAIVKTIRDFYGKNYEASDIRKSIIAAISIKVMEPVFESQTKTKLGSTDMGGDLPTVRTYVNDFVGTHLDNFLHKNNDTAEKLQRKILQAERERKELSGIRKLAKERAKKASLHNKKLRDCRIHLGDMKKDRRLDTTLFITEGDSASGSITKSRDVNTQAVFSLRGKPLNSYGMSKKIVYENEEFNLLQAALNIEESLEDLRYNNIVIATDADVDGMHIRLLLITFFLQFFPELIKEGHLYILQTPLFRVRNKKETIYCYSETERKAAIVKLKGKPEITRFKGLGEISPDEFKHFIGDDIRLEPVMLDKAMSIEKLLEFYMGKNTPDRQEFIIKNLKVELDVAEEQA</sequence>
<keyword evidence="4" id="KW-0799">Topoisomerase</keyword>
<evidence type="ECO:0000256" key="5">
    <source>
        <dbReference type="ARBA" id="ARBA00023235"/>
    </source>
</evidence>
<feature type="coiled-coil region" evidence="6">
    <location>
        <begin position="345"/>
        <end position="379"/>
    </location>
</feature>
<dbReference type="Pfam" id="PF01751">
    <property type="entry name" value="Toprim"/>
    <property type="match status" value="1"/>
</dbReference>
<dbReference type="Gene3D" id="3.40.50.670">
    <property type="match status" value="1"/>
</dbReference>
<evidence type="ECO:0000313" key="9">
    <source>
        <dbReference type="Proteomes" id="UP000829476"/>
    </source>
</evidence>
<keyword evidence="9" id="KW-1185">Reference proteome</keyword>
<dbReference type="CDD" id="cd01030">
    <property type="entry name" value="TOPRIM_TopoIIA_like"/>
    <property type="match status" value="1"/>
</dbReference>
<dbReference type="EC" id="5.6.2.2" evidence="3"/>
<dbReference type="PANTHER" id="PTHR45866">
    <property type="entry name" value="DNA GYRASE/TOPOISOMERASE SUBUNIT B"/>
    <property type="match status" value="1"/>
</dbReference>
<evidence type="ECO:0000259" key="7">
    <source>
        <dbReference type="PROSITE" id="PS50880"/>
    </source>
</evidence>
<dbReference type="InterPro" id="IPR003594">
    <property type="entry name" value="HATPase_dom"/>
</dbReference>
<evidence type="ECO:0000313" key="8">
    <source>
        <dbReference type="EMBL" id="UNY98112.1"/>
    </source>
</evidence>
<dbReference type="Pfam" id="PF00204">
    <property type="entry name" value="DNA_gyraseB"/>
    <property type="match status" value="1"/>
</dbReference>
<dbReference type="InterPro" id="IPR006171">
    <property type="entry name" value="TOPRIM_dom"/>
</dbReference>
<dbReference type="Pfam" id="PF02518">
    <property type="entry name" value="HATPase_c"/>
    <property type="match status" value="1"/>
</dbReference>
<comment type="catalytic activity">
    <reaction evidence="1">
        <text>ATP-dependent breakage, passage and rejoining of double-stranded DNA.</text>
        <dbReference type="EC" id="5.6.2.2"/>
    </reaction>
</comment>
<dbReference type="Proteomes" id="UP000829476">
    <property type="component" value="Chromosome"/>
</dbReference>
<dbReference type="InterPro" id="IPR036890">
    <property type="entry name" value="HATPase_C_sf"/>
</dbReference>
<comment type="cofactor">
    <cofactor evidence="2">
        <name>Mg(2+)</name>
        <dbReference type="ChEBI" id="CHEBI:18420"/>
    </cofactor>
</comment>
<dbReference type="InterPro" id="IPR014721">
    <property type="entry name" value="Ribsml_uS5_D2-typ_fold_subgr"/>
</dbReference>
<name>A0ABY3YJW7_9FLAO</name>
<accession>A0ABY3YJW7</accession>
<protein>
    <recommendedName>
        <fullName evidence="3">DNA topoisomerase (ATP-hydrolyzing)</fullName>
        <ecNumber evidence="3">5.6.2.2</ecNumber>
    </recommendedName>
</protein>
<dbReference type="CDD" id="cd00822">
    <property type="entry name" value="TopoII_Trans_DNA_gyrase"/>
    <property type="match status" value="1"/>
</dbReference>
<dbReference type="InterPro" id="IPR013760">
    <property type="entry name" value="Topo_IIA-like_dom_sf"/>
</dbReference>
<evidence type="ECO:0000256" key="3">
    <source>
        <dbReference type="ARBA" id="ARBA00012895"/>
    </source>
</evidence>
<evidence type="ECO:0000256" key="6">
    <source>
        <dbReference type="SAM" id="Coils"/>
    </source>
</evidence>
<dbReference type="InterPro" id="IPR018522">
    <property type="entry name" value="TopoIIA_CS"/>
</dbReference>
<dbReference type="SUPFAM" id="SSF56719">
    <property type="entry name" value="Type II DNA topoisomerase"/>
    <property type="match status" value="1"/>
</dbReference>
<dbReference type="SMART" id="SM00433">
    <property type="entry name" value="TOP2c"/>
    <property type="match status" value="1"/>
</dbReference>
<dbReference type="PROSITE" id="PS00177">
    <property type="entry name" value="TOPOISOMERASE_II"/>
    <property type="match status" value="1"/>
</dbReference>
<dbReference type="EMBL" id="CP094326">
    <property type="protein sequence ID" value="UNY98112.1"/>
    <property type="molecule type" value="Genomic_DNA"/>
</dbReference>
<keyword evidence="6" id="KW-0175">Coiled coil</keyword>
<dbReference type="RefSeq" id="WP_242936522.1">
    <property type="nucleotide sequence ID" value="NZ_CP094326.1"/>
</dbReference>
<proteinExistence type="predicted"/>
<reference evidence="8 9" key="1">
    <citation type="journal article" date="2018" name="Int. J. Syst. Evol. Microbiol.">
        <title>Zhouia spongiae sp. nov., isolated from a marine sponge.</title>
        <authorList>
            <person name="Zhuang L."/>
            <person name="Lin B."/>
            <person name="Qin F."/>
            <person name="Luo L."/>
        </authorList>
    </citation>
    <scope>NUCLEOTIDE SEQUENCE [LARGE SCALE GENOMIC DNA]</scope>
    <source>
        <strain evidence="8 9">HN-Y44</strain>
    </source>
</reference>
<dbReference type="Pfam" id="PF00986">
    <property type="entry name" value="DNA_gyraseB_C"/>
    <property type="match status" value="1"/>
</dbReference>
<evidence type="ECO:0000256" key="4">
    <source>
        <dbReference type="ARBA" id="ARBA00023029"/>
    </source>
</evidence>
<dbReference type="InterPro" id="IPR013506">
    <property type="entry name" value="Topo_IIA_bsu_dom2"/>
</dbReference>
<keyword evidence="5" id="KW-0413">Isomerase</keyword>
<dbReference type="SUPFAM" id="SSF55874">
    <property type="entry name" value="ATPase domain of HSP90 chaperone/DNA topoisomerase II/histidine kinase"/>
    <property type="match status" value="1"/>
</dbReference>
<dbReference type="InterPro" id="IPR020568">
    <property type="entry name" value="Ribosomal_Su5_D2-typ_SF"/>
</dbReference>
<dbReference type="PANTHER" id="PTHR45866:SF2">
    <property type="entry name" value="DNA TOPOISOMERASE (ATP-HYDROLYZING)"/>
    <property type="match status" value="1"/>
</dbReference>
<organism evidence="8 9">
    <name type="scientific">Zhouia spongiae</name>
    <dbReference type="NCBI Taxonomy" id="2202721"/>
    <lineage>
        <taxon>Bacteria</taxon>
        <taxon>Pseudomonadati</taxon>
        <taxon>Bacteroidota</taxon>
        <taxon>Flavobacteriia</taxon>
        <taxon>Flavobacteriales</taxon>
        <taxon>Flavobacteriaceae</taxon>
        <taxon>Zhouia</taxon>
    </lineage>
</organism>
<dbReference type="PRINTS" id="PR00418">
    <property type="entry name" value="TPI2FAMILY"/>
</dbReference>
<feature type="domain" description="Toprim" evidence="7">
    <location>
        <begin position="408"/>
        <end position="514"/>
    </location>
</feature>
<dbReference type="PROSITE" id="PS50880">
    <property type="entry name" value="TOPRIM"/>
    <property type="match status" value="1"/>
</dbReference>
<dbReference type="SUPFAM" id="SSF54211">
    <property type="entry name" value="Ribosomal protein S5 domain 2-like"/>
    <property type="match status" value="1"/>
</dbReference>
<dbReference type="InterPro" id="IPR001241">
    <property type="entry name" value="Topo_IIA"/>
</dbReference>
<dbReference type="InterPro" id="IPR002288">
    <property type="entry name" value="DNA_gyrase_B_C"/>
</dbReference>
<dbReference type="Gene3D" id="3.30.565.10">
    <property type="entry name" value="Histidine kinase-like ATPase, C-terminal domain"/>
    <property type="match status" value="1"/>
</dbReference>